<evidence type="ECO:0000259" key="14">
    <source>
        <dbReference type="Pfam" id="PF02885"/>
    </source>
</evidence>
<dbReference type="Gene3D" id="3.40.1030.10">
    <property type="entry name" value="Nucleoside phosphorylase/phosphoribosyltransferase catalytic domain"/>
    <property type="match status" value="1"/>
</dbReference>
<dbReference type="EC" id="2.4.2.18" evidence="12"/>
<evidence type="ECO:0000313" key="16">
    <source>
        <dbReference type="Proteomes" id="UP000636888"/>
    </source>
</evidence>
<dbReference type="Pfam" id="PF00591">
    <property type="entry name" value="Glycos_transf_3"/>
    <property type="match status" value="1"/>
</dbReference>
<keyword evidence="16" id="KW-1185">Reference proteome</keyword>
<comment type="caution">
    <text evidence="12">Lacks conserved residue(s) required for the propagation of feature annotation.</text>
</comment>
<comment type="caution">
    <text evidence="15">The sequence shown here is derived from an EMBL/GenBank/DDBJ whole genome shotgun (WGS) entry which is preliminary data.</text>
</comment>
<evidence type="ECO:0000256" key="12">
    <source>
        <dbReference type="HAMAP-Rule" id="MF_00211"/>
    </source>
</evidence>
<dbReference type="NCBIfam" id="TIGR01245">
    <property type="entry name" value="trpD"/>
    <property type="match status" value="1"/>
</dbReference>
<dbReference type="GO" id="GO:0000162">
    <property type="term" value="P:L-tryptophan biosynthetic process"/>
    <property type="evidence" value="ECO:0007669"/>
    <property type="project" value="UniProtKB-UniRule"/>
</dbReference>
<evidence type="ECO:0000256" key="11">
    <source>
        <dbReference type="ARBA" id="ARBA00061188"/>
    </source>
</evidence>
<dbReference type="EMBL" id="JAEMHM010000002">
    <property type="protein sequence ID" value="MBJ6723607.1"/>
    <property type="molecule type" value="Genomic_DNA"/>
</dbReference>
<evidence type="ECO:0000256" key="10">
    <source>
        <dbReference type="ARBA" id="ARBA00052328"/>
    </source>
</evidence>
<comment type="catalytic activity">
    <reaction evidence="10 12">
        <text>N-(5-phospho-beta-D-ribosyl)anthranilate + diphosphate = 5-phospho-alpha-D-ribose 1-diphosphate + anthranilate</text>
        <dbReference type="Rhea" id="RHEA:11768"/>
        <dbReference type="ChEBI" id="CHEBI:16567"/>
        <dbReference type="ChEBI" id="CHEBI:18277"/>
        <dbReference type="ChEBI" id="CHEBI:33019"/>
        <dbReference type="ChEBI" id="CHEBI:58017"/>
        <dbReference type="EC" id="2.4.2.18"/>
    </reaction>
</comment>
<keyword evidence="3 12" id="KW-0028">Amino-acid biosynthesis</keyword>
<feature type="binding site" evidence="12">
    <location>
        <position position="124"/>
    </location>
    <ligand>
        <name>anthranilate</name>
        <dbReference type="ChEBI" id="CHEBI:16567"/>
        <label>1</label>
    </ligand>
</feature>
<dbReference type="InterPro" id="IPR000312">
    <property type="entry name" value="Glycosyl_Trfase_fam3"/>
</dbReference>
<evidence type="ECO:0000256" key="5">
    <source>
        <dbReference type="ARBA" id="ARBA00022679"/>
    </source>
</evidence>
<dbReference type="GO" id="GO:0005829">
    <property type="term" value="C:cytosol"/>
    <property type="evidence" value="ECO:0007669"/>
    <property type="project" value="TreeGrafter"/>
</dbReference>
<gene>
    <name evidence="12 15" type="primary">trpD</name>
    <name evidence="15" type="ORF">JFN93_02690</name>
</gene>
<feature type="binding site" evidence="12">
    <location>
        <position position="133"/>
    </location>
    <ligand>
        <name>5-phospho-alpha-D-ribose 1-diphosphate</name>
        <dbReference type="ChEBI" id="CHEBI:58017"/>
    </ligand>
</feature>
<evidence type="ECO:0000313" key="15">
    <source>
        <dbReference type="EMBL" id="MBJ6723607.1"/>
    </source>
</evidence>
<dbReference type="SUPFAM" id="SSF52418">
    <property type="entry name" value="Nucleoside phosphorylase/phosphoribosyltransferase catalytic domain"/>
    <property type="match status" value="1"/>
</dbReference>
<comment type="function">
    <text evidence="12">Catalyzes the transfer of the phosphoribosyl group of 5-phosphorylribose-1-pyrophosphate (PRPP) to anthranilate to yield N-(5'-phosphoribosyl)-anthranilate (PRA).</text>
</comment>
<dbReference type="InterPro" id="IPR005940">
    <property type="entry name" value="Anthranilate_Pribosyl_Tfrase"/>
</dbReference>
<feature type="binding site" evidence="12">
    <location>
        <position position="239"/>
    </location>
    <ligand>
        <name>Mg(2+)</name>
        <dbReference type="ChEBI" id="CHEBI:18420"/>
        <label>1</label>
    </ligand>
</feature>
<evidence type="ECO:0000256" key="3">
    <source>
        <dbReference type="ARBA" id="ARBA00022605"/>
    </source>
</evidence>
<feature type="binding site" evidence="12">
    <location>
        <position position="238"/>
    </location>
    <ligand>
        <name>Mg(2+)</name>
        <dbReference type="ChEBI" id="CHEBI:18420"/>
        <label>2</label>
    </ligand>
</feature>
<comment type="similarity">
    <text evidence="11">In the C-terminal section; belongs to the anthranilate phosphoribosyltransferase family.</text>
</comment>
<dbReference type="UniPathway" id="UPA00035">
    <property type="reaction ID" value="UER00041"/>
</dbReference>
<feature type="binding site" evidence="12">
    <location>
        <position position="105"/>
    </location>
    <ligand>
        <name>Mg(2+)</name>
        <dbReference type="ChEBI" id="CHEBI:18420"/>
        <label>1</label>
    </ligand>
</feature>
<reference evidence="15" key="1">
    <citation type="submission" date="2020-12" db="EMBL/GenBank/DDBJ databases">
        <title>Geomonas sp. Red875, isolated from river sediment.</title>
        <authorList>
            <person name="Xu Z."/>
            <person name="Zhang Z."/>
            <person name="Masuda Y."/>
            <person name="Itoh H."/>
            <person name="Senoo K."/>
        </authorList>
    </citation>
    <scope>NUCLEOTIDE SEQUENCE</scope>
    <source>
        <strain evidence="15">Red875</strain>
    </source>
</reference>
<dbReference type="FunFam" id="1.20.970.10:FF:000006">
    <property type="entry name" value="Anthranilate phosphoribosyltransferase"/>
    <property type="match status" value="1"/>
</dbReference>
<comment type="similarity">
    <text evidence="12">Belongs to the anthranilate phosphoribosyltransferase family.</text>
</comment>
<evidence type="ECO:0000256" key="7">
    <source>
        <dbReference type="ARBA" id="ARBA00022822"/>
    </source>
</evidence>
<dbReference type="InterPro" id="IPR035902">
    <property type="entry name" value="Nuc_phospho_transferase"/>
</dbReference>
<dbReference type="PANTHER" id="PTHR43285:SF2">
    <property type="entry name" value="ANTHRANILATE PHOSPHORIBOSYLTRANSFERASE"/>
    <property type="match status" value="1"/>
</dbReference>
<keyword evidence="8 12" id="KW-0460">Magnesium</keyword>
<comment type="subunit">
    <text evidence="2 12">Homodimer.</text>
</comment>
<evidence type="ECO:0000256" key="1">
    <source>
        <dbReference type="ARBA" id="ARBA00004907"/>
    </source>
</evidence>
<dbReference type="GO" id="GO:0004048">
    <property type="term" value="F:anthranilate phosphoribosyltransferase activity"/>
    <property type="evidence" value="ECO:0007669"/>
    <property type="project" value="UniProtKB-UniRule"/>
</dbReference>
<keyword evidence="7 12" id="KW-0822">Tryptophan biosynthesis</keyword>
<feature type="domain" description="Glycosyl transferase family 3 N-terminal" evidence="14">
    <location>
        <begin position="4"/>
        <end position="64"/>
    </location>
</feature>
<dbReference type="Proteomes" id="UP000636888">
    <property type="component" value="Unassembled WGS sequence"/>
</dbReference>
<dbReference type="RefSeq" id="WP_199382448.1">
    <property type="nucleotide sequence ID" value="NZ_JAEMHM010000002.1"/>
</dbReference>
<feature type="binding site" evidence="12">
    <location>
        <begin position="121"/>
        <end position="129"/>
    </location>
    <ligand>
        <name>5-phospho-alpha-D-ribose 1-diphosphate</name>
        <dbReference type="ChEBI" id="CHEBI:58017"/>
    </ligand>
</feature>
<organism evidence="15 16">
    <name type="scientific">Geomesophilobacter sediminis</name>
    <dbReference type="NCBI Taxonomy" id="2798584"/>
    <lineage>
        <taxon>Bacteria</taxon>
        <taxon>Pseudomonadati</taxon>
        <taxon>Thermodesulfobacteriota</taxon>
        <taxon>Desulfuromonadia</taxon>
        <taxon>Geobacterales</taxon>
        <taxon>Geobacteraceae</taxon>
        <taxon>Geomesophilobacter</taxon>
    </lineage>
</organism>
<keyword evidence="4 12" id="KW-0328">Glycosyltransferase</keyword>
<feature type="domain" description="Glycosyl transferase family 3" evidence="13">
    <location>
        <begin position="86"/>
        <end position="337"/>
    </location>
</feature>
<dbReference type="InterPro" id="IPR017459">
    <property type="entry name" value="Glycosyl_Trfase_fam3_N_dom"/>
</dbReference>
<evidence type="ECO:0000259" key="13">
    <source>
        <dbReference type="Pfam" id="PF00591"/>
    </source>
</evidence>
<feature type="binding site" evidence="12">
    <location>
        <position position="93"/>
    </location>
    <ligand>
        <name>5-phospho-alpha-D-ribose 1-diphosphate</name>
        <dbReference type="ChEBI" id="CHEBI:58017"/>
    </ligand>
</feature>
<dbReference type="Gene3D" id="1.20.970.10">
    <property type="entry name" value="Transferase, Pyrimidine Nucleoside Phosphorylase, Chain C"/>
    <property type="match status" value="1"/>
</dbReference>
<feature type="binding site" evidence="12">
    <location>
        <begin position="103"/>
        <end position="106"/>
    </location>
    <ligand>
        <name>5-phospho-alpha-D-ribose 1-diphosphate</name>
        <dbReference type="ChEBI" id="CHEBI:58017"/>
    </ligand>
</feature>
<evidence type="ECO:0000256" key="8">
    <source>
        <dbReference type="ARBA" id="ARBA00022842"/>
    </source>
</evidence>
<dbReference type="InterPro" id="IPR036320">
    <property type="entry name" value="Glycosyl_Trfase_fam3_N_dom_sf"/>
</dbReference>
<evidence type="ECO:0000256" key="9">
    <source>
        <dbReference type="ARBA" id="ARBA00023141"/>
    </source>
</evidence>
<name>A0A8J7LXR4_9BACT</name>
<comment type="cofactor">
    <cofactor evidence="12">
        <name>Mg(2+)</name>
        <dbReference type="ChEBI" id="CHEBI:18420"/>
    </cofactor>
    <text evidence="12">Binds 2 magnesium ions per monomer.</text>
</comment>
<keyword evidence="5 12" id="KW-0808">Transferase</keyword>
<comment type="pathway">
    <text evidence="1 12">Amino-acid biosynthesis; L-tryptophan biosynthesis; L-tryptophan from chorismate: step 2/5.</text>
</comment>
<dbReference type="Pfam" id="PF02885">
    <property type="entry name" value="Glycos_trans_3N"/>
    <property type="match status" value="1"/>
</dbReference>
<dbReference type="GO" id="GO:0000287">
    <property type="term" value="F:magnesium ion binding"/>
    <property type="evidence" value="ECO:0007669"/>
    <property type="project" value="UniProtKB-UniRule"/>
</dbReference>
<protein>
    <recommendedName>
        <fullName evidence="12">Anthranilate phosphoribosyltransferase</fullName>
        <ecNumber evidence="12">2.4.2.18</ecNumber>
    </recommendedName>
</protein>
<feature type="binding site" evidence="12">
    <location>
        <position position="93"/>
    </location>
    <ligand>
        <name>anthranilate</name>
        <dbReference type="ChEBI" id="CHEBI:16567"/>
        <label>1</label>
    </ligand>
</feature>
<dbReference type="AlphaFoldDB" id="A0A8J7LXR4"/>
<evidence type="ECO:0000256" key="4">
    <source>
        <dbReference type="ARBA" id="ARBA00022676"/>
    </source>
</evidence>
<evidence type="ECO:0000256" key="6">
    <source>
        <dbReference type="ARBA" id="ARBA00022723"/>
    </source>
</evidence>
<sequence length="352" mass="37027">MIRKAIAKVVERENLSEAEMIEVMDQIMSGGATPAQVASFITALRMKGETVEEITGAARVMRDRVTPIRVGKVLDLDRDDINLDRETILDTCGTGGGSTNSFNISTTVAFVISACGVKVAKHGNRAVSSSCGSADVLESLGVNLGITPEGVERCVDEIGIGFLFAPALHGAMKHAIGPRREIGIRTIFNILGPLTNPAGADCQVLGVYREDLVEKLANVLKKLGCRRGFVVHGLDGMDEITLAGQTRVAEVSQSGVEVSLIDPEQFGLQRCTPEELRGGDAAGNAEIVRGVLCGESGPKRRVVLLNAAFGLVAAGKAAGVIEGVAVAADAIDSGRALRQLEQLVKLTNELSN</sequence>
<keyword evidence="9 12" id="KW-0057">Aromatic amino acid biosynthesis</keyword>
<dbReference type="HAMAP" id="MF_00211">
    <property type="entry name" value="TrpD"/>
    <property type="match status" value="1"/>
</dbReference>
<evidence type="ECO:0000256" key="2">
    <source>
        <dbReference type="ARBA" id="ARBA00011738"/>
    </source>
</evidence>
<dbReference type="SUPFAM" id="SSF47648">
    <property type="entry name" value="Nucleoside phosphorylase/phosphoribosyltransferase N-terminal domain"/>
    <property type="match status" value="1"/>
</dbReference>
<feature type="binding site" evidence="12">
    <location>
        <position position="239"/>
    </location>
    <ligand>
        <name>Mg(2+)</name>
        <dbReference type="ChEBI" id="CHEBI:18420"/>
        <label>2</label>
    </ligand>
</feature>
<keyword evidence="6 12" id="KW-0479">Metal-binding</keyword>
<dbReference type="FunFam" id="3.40.1030.10:FF:000002">
    <property type="entry name" value="Anthranilate phosphoribosyltransferase"/>
    <property type="match status" value="1"/>
</dbReference>
<feature type="binding site" evidence="12">
    <location>
        <position position="179"/>
    </location>
    <ligand>
        <name>anthranilate</name>
        <dbReference type="ChEBI" id="CHEBI:16567"/>
        <label>2</label>
    </ligand>
</feature>
<proteinExistence type="inferred from homology"/>
<accession>A0A8J7LXR4</accession>
<dbReference type="PANTHER" id="PTHR43285">
    <property type="entry name" value="ANTHRANILATE PHOSPHORIBOSYLTRANSFERASE"/>
    <property type="match status" value="1"/>
</dbReference>
<feature type="binding site" evidence="12">
    <location>
        <position position="101"/>
    </location>
    <ligand>
        <name>5-phospho-alpha-D-ribose 1-diphosphate</name>
        <dbReference type="ChEBI" id="CHEBI:58017"/>
    </ligand>
</feature>